<proteinExistence type="predicted"/>
<dbReference type="Proteomes" id="UP000218231">
    <property type="component" value="Unassembled WGS sequence"/>
</dbReference>
<dbReference type="AlphaFoldDB" id="A0A2A2JL37"/>
<sequence>MILLFSYSKLIRYSAVIYSLIFYLSTSSTIVSGCFQTVPDEGETTTLLASTASTGSTPLTSSMSTSTASSSTTTTTSSMSTSTASSSTTTTTGVCNGCPPLITMRGTNFDGCDWLERPPTIMQVAPFEFTDLSTATECIMEINCDPTAEFIQINADAEGTCGAAGPGGAPATFTCRNGIWEDGTVAGYGCAVA</sequence>
<accession>A0A2A2JL37</accession>
<protein>
    <submittedName>
        <fullName evidence="2">Uncharacterized protein</fullName>
    </submittedName>
</protein>
<comment type="caution">
    <text evidence="2">The sequence shown here is derived from an EMBL/GenBank/DDBJ whole genome shotgun (WGS) entry which is preliminary data.</text>
</comment>
<organism evidence="2 3">
    <name type="scientific">Diploscapter pachys</name>
    <dbReference type="NCBI Taxonomy" id="2018661"/>
    <lineage>
        <taxon>Eukaryota</taxon>
        <taxon>Metazoa</taxon>
        <taxon>Ecdysozoa</taxon>
        <taxon>Nematoda</taxon>
        <taxon>Chromadorea</taxon>
        <taxon>Rhabditida</taxon>
        <taxon>Rhabditina</taxon>
        <taxon>Rhabditomorpha</taxon>
        <taxon>Rhabditoidea</taxon>
        <taxon>Rhabditidae</taxon>
        <taxon>Diploscapter</taxon>
    </lineage>
</organism>
<name>A0A2A2JL37_9BILA</name>
<reference evidence="2 3" key="1">
    <citation type="journal article" date="2017" name="Curr. Biol.">
        <title>Genome architecture and evolution of a unichromosomal asexual nematode.</title>
        <authorList>
            <person name="Fradin H."/>
            <person name="Zegar C."/>
            <person name="Gutwein M."/>
            <person name="Lucas J."/>
            <person name="Kovtun M."/>
            <person name="Corcoran D."/>
            <person name="Baugh L.R."/>
            <person name="Kiontke K."/>
            <person name="Gunsalus K."/>
            <person name="Fitch D.H."/>
            <person name="Piano F."/>
        </authorList>
    </citation>
    <scope>NUCLEOTIDE SEQUENCE [LARGE SCALE GENOMIC DNA]</scope>
    <source>
        <strain evidence="2">PF1309</strain>
    </source>
</reference>
<keyword evidence="3" id="KW-1185">Reference proteome</keyword>
<feature type="region of interest" description="Disordered" evidence="1">
    <location>
        <begin position="51"/>
        <end position="91"/>
    </location>
</feature>
<evidence type="ECO:0000256" key="1">
    <source>
        <dbReference type="SAM" id="MobiDB-lite"/>
    </source>
</evidence>
<dbReference type="EMBL" id="LIAE01010378">
    <property type="protein sequence ID" value="PAV62282.1"/>
    <property type="molecule type" value="Genomic_DNA"/>
</dbReference>
<evidence type="ECO:0000313" key="2">
    <source>
        <dbReference type="EMBL" id="PAV62282.1"/>
    </source>
</evidence>
<evidence type="ECO:0000313" key="3">
    <source>
        <dbReference type="Proteomes" id="UP000218231"/>
    </source>
</evidence>
<gene>
    <name evidence="2" type="ORF">WR25_12450</name>
</gene>